<dbReference type="Proteomes" id="UP000243797">
    <property type="component" value="Unassembled WGS sequence"/>
</dbReference>
<dbReference type="EMBL" id="NKHZ01000041">
    <property type="protein sequence ID" value="PNS18496.1"/>
    <property type="molecule type" value="Genomic_DNA"/>
</dbReference>
<dbReference type="InParanoid" id="A0A2K1QTV4"/>
<dbReference type="STRING" id="2082308.A0A2K1QTV4"/>
<keyword evidence="3" id="KW-1185">Reference proteome</keyword>
<evidence type="ECO:0000313" key="3">
    <source>
        <dbReference type="Proteomes" id="UP000243797"/>
    </source>
</evidence>
<feature type="region of interest" description="Disordered" evidence="1">
    <location>
        <begin position="391"/>
        <end position="422"/>
    </location>
</feature>
<feature type="compositionally biased region" description="Polar residues" evidence="1">
    <location>
        <begin position="346"/>
        <end position="355"/>
    </location>
</feature>
<feature type="region of interest" description="Disordered" evidence="1">
    <location>
        <begin position="338"/>
        <end position="357"/>
    </location>
</feature>
<name>A0A2K1QTV4_9PEZI</name>
<protein>
    <submittedName>
        <fullName evidence="2">Uncharacterized protein</fullName>
    </submittedName>
</protein>
<accession>A0A2K1QTV4</accession>
<reference evidence="2 3" key="1">
    <citation type="submission" date="2017-06" db="EMBL/GenBank/DDBJ databases">
        <title>Draft genome sequence of a variant of Elsinoe murrayae.</title>
        <authorList>
            <person name="Cheng Q."/>
        </authorList>
    </citation>
    <scope>NUCLEOTIDE SEQUENCE [LARGE SCALE GENOMIC DNA]</scope>
    <source>
        <strain evidence="2 3">CQ-2017a</strain>
    </source>
</reference>
<feature type="compositionally biased region" description="Basic and acidic residues" evidence="1">
    <location>
        <begin position="391"/>
        <end position="404"/>
    </location>
</feature>
<comment type="caution">
    <text evidence="2">The sequence shown here is derived from an EMBL/GenBank/DDBJ whole genome shotgun (WGS) entry which is preliminary data.</text>
</comment>
<evidence type="ECO:0000313" key="2">
    <source>
        <dbReference type="EMBL" id="PNS18496.1"/>
    </source>
</evidence>
<dbReference type="AlphaFoldDB" id="A0A2K1QTV4"/>
<evidence type="ECO:0000256" key="1">
    <source>
        <dbReference type="SAM" id="MobiDB-lite"/>
    </source>
</evidence>
<proteinExistence type="predicted"/>
<organism evidence="2 3">
    <name type="scientific">Sphaceloma murrayae</name>
    <dbReference type="NCBI Taxonomy" id="2082308"/>
    <lineage>
        <taxon>Eukaryota</taxon>
        <taxon>Fungi</taxon>
        <taxon>Dikarya</taxon>
        <taxon>Ascomycota</taxon>
        <taxon>Pezizomycotina</taxon>
        <taxon>Dothideomycetes</taxon>
        <taxon>Dothideomycetidae</taxon>
        <taxon>Myriangiales</taxon>
        <taxon>Elsinoaceae</taxon>
        <taxon>Sphaceloma</taxon>
    </lineage>
</organism>
<gene>
    <name evidence="2" type="ORF">CAC42_6313</name>
</gene>
<dbReference type="OrthoDB" id="5307331at2759"/>
<sequence>MSSSSRKELSNDLLPCAEDLETIETNVRKTRDLLGIIEPTSLTEDESREAVDRFVNQSLEDFARTLGCAFGHNDDLDAAGALVESGGPLDDGFSADDDWGSRETGLSFNPKKVYIDHSYMLKPFSTKSTTFTYTPDGRLEKEFSGRQLEEFIYDRPPERLLTVWIQRCPHGVGNRFASRTVPQCMCSECPLVRLRDHGLPTNRITRGEYMVAFDELEQYRAGQNIDPYAVSGHIHFYCLERFVGLGRLALHIGGSEDNFHVPYKLDKRTDMPHEPKGHWGCTLSKNDVLILERWRSLAIDAYQPPSDYATSLEFSMPLGCHEKSLLKYLYERRFEEQTENERNRATSHGNEGTQQHVHKGDLEVVAAAKMHSAKLYGRLTHAQHNLLSDARKPWIDAERRRQREAATSGEADQRAKKRQRQV</sequence>